<evidence type="ECO:0000313" key="3">
    <source>
        <dbReference type="EMBL" id="KAJ9133165.1"/>
    </source>
</evidence>
<evidence type="ECO:0000259" key="2">
    <source>
        <dbReference type="PROSITE" id="PS50048"/>
    </source>
</evidence>
<reference evidence="3" key="1">
    <citation type="submission" date="2022-07" db="EMBL/GenBank/DDBJ databases">
        <title>Fungi with potential for degradation of polypropylene.</title>
        <authorList>
            <person name="Gostincar C."/>
        </authorList>
    </citation>
    <scope>NUCLEOTIDE SEQUENCE</scope>
    <source>
        <strain evidence="3">EXF-13308</strain>
    </source>
</reference>
<dbReference type="GO" id="GO:0008270">
    <property type="term" value="F:zinc ion binding"/>
    <property type="evidence" value="ECO:0007669"/>
    <property type="project" value="InterPro"/>
</dbReference>
<dbReference type="Proteomes" id="UP001174694">
    <property type="component" value="Unassembled WGS sequence"/>
</dbReference>
<accession>A0AA38VHH5</accession>
<dbReference type="EMBL" id="JANBVO010000052">
    <property type="protein sequence ID" value="KAJ9133165.1"/>
    <property type="molecule type" value="Genomic_DNA"/>
</dbReference>
<gene>
    <name evidence="3" type="ORF">NKR23_g10932</name>
</gene>
<protein>
    <recommendedName>
        <fullName evidence="2">Zn(2)-C6 fungal-type domain-containing protein</fullName>
    </recommendedName>
</protein>
<dbReference type="InterPro" id="IPR053187">
    <property type="entry name" value="Notoamide_regulator"/>
</dbReference>
<dbReference type="Gene3D" id="4.10.240.10">
    <property type="entry name" value="Zn(2)-C6 fungal-type DNA-binding domain"/>
    <property type="match status" value="1"/>
</dbReference>
<dbReference type="SMART" id="SM00066">
    <property type="entry name" value="GAL4"/>
    <property type="match status" value="1"/>
</dbReference>
<dbReference type="PANTHER" id="PTHR47256">
    <property type="entry name" value="ZN(II)2CYS6 TRANSCRIPTION FACTOR (EUROFUNG)-RELATED"/>
    <property type="match status" value="1"/>
</dbReference>
<dbReference type="AlphaFoldDB" id="A0AA38VHH5"/>
<proteinExistence type="predicted"/>
<dbReference type="PROSITE" id="PS00463">
    <property type="entry name" value="ZN2_CY6_FUNGAL_1"/>
    <property type="match status" value="1"/>
</dbReference>
<evidence type="ECO:0000313" key="4">
    <source>
        <dbReference type="Proteomes" id="UP001174694"/>
    </source>
</evidence>
<organism evidence="3 4">
    <name type="scientific">Pleurostoma richardsiae</name>
    <dbReference type="NCBI Taxonomy" id="41990"/>
    <lineage>
        <taxon>Eukaryota</taxon>
        <taxon>Fungi</taxon>
        <taxon>Dikarya</taxon>
        <taxon>Ascomycota</taxon>
        <taxon>Pezizomycotina</taxon>
        <taxon>Sordariomycetes</taxon>
        <taxon>Sordariomycetidae</taxon>
        <taxon>Calosphaeriales</taxon>
        <taxon>Pleurostomataceae</taxon>
        <taxon>Pleurostoma</taxon>
    </lineage>
</organism>
<comment type="caution">
    <text evidence="3">The sequence shown here is derived from an EMBL/GenBank/DDBJ whole genome shotgun (WGS) entry which is preliminary data.</text>
</comment>
<feature type="domain" description="Zn(2)-C6 fungal-type" evidence="2">
    <location>
        <begin position="8"/>
        <end position="38"/>
    </location>
</feature>
<dbReference type="PROSITE" id="PS50048">
    <property type="entry name" value="ZN2_CY6_FUNGAL_2"/>
    <property type="match status" value="1"/>
</dbReference>
<keyword evidence="4" id="KW-1185">Reference proteome</keyword>
<sequence length="115" mass="13104">MRSRVSAACEPCRRKKVKCDGERPACGHCTSRDDVCEFRTDPMETHGAARRRKATQLERKCDMYEELLEVLRTGEETEAVELLRRIRAGDSVESIIAGIREGRLLLQLLSNNAQR</sequence>
<dbReference type="PANTHER" id="PTHR47256:SF1">
    <property type="entry name" value="ZN(II)2CYS6 TRANSCRIPTION FACTOR (EUROFUNG)"/>
    <property type="match status" value="1"/>
</dbReference>
<dbReference type="GO" id="GO:0000981">
    <property type="term" value="F:DNA-binding transcription factor activity, RNA polymerase II-specific"/>
    <property type="evidence" value="ECO:0007669"/>
    <property type="project" value="InterPro"/>
</dbReference>
<keyword evidence="1" id="KW-0539">Nucleus</keyword>
<dbReference type="Pfam" id="PF00172">
    <property type="entry name" value="Zn_clus"/>
    <property type="match status" value="1"/>
</dbReference>
<dbReference type="CDD" id="cd00067">
    <property type="entry name" value="GAL4"/>
    <property type="match status" value="1"/>
</dbReference>
<dbReference type="SUPFAM" id="SSF57701">
    <property type="entry name" value="Zn2/Cys6 DNA-binding domain"/>
    <property type="match status" value="1"/>
</dbReference>
<evidence type="ECO:0000256" key="1">
    <source>
        <dbReference type="ARBA" id="ARBA00023242"/>
    </source>
</evidence>
<dbReference type="InterPro" id="IPR036864">
    <property type="entry name" value="Zn2-C6_fun-type_DNA-bd_sf"/>
</dbReference>
<name>A0AA38VHH5_9PEZI</name>
<dbReference type="InterPro" id="IPR001138">
    <property type="entry name" value="Zn2Cys6_DnaBD"/>
</dbReference>